<dbReference type="OrthoDB" id="9791248at2"/>
<evidence type="ECO:0000256" key="9">
    <source>
        <dbReference type="ARBA" id="ARBA00023136"/>
    </source>
</evidence>
<feature type="transmembrane region" description="Helical" evidence="10">
    <location>
        <begin position="44"/>
        <end position="62"/>
    </location>
</feature>
<feature type="transmembrane region" description="Helical" evidence="10">
    <location>
        <begin position="108"/>
        <end position="127"/>
    </location>
</feature>
<reference evidence="11 12" key="1">
    <citation type="submission" date="2016-10" db="EMBL/GenBank/DDBJ databases">
        <authorList>
            <person name="de Groot N.N."/>
        </authorList>
    </citation>
    <scope>NUCLEOTIDE SEQUENCE [LARGE SCALE GENOMIC DNA]</scope>
    <source>
        <strain evidence="11 12">DSM 22900</strain>
    </source>
</reference>
<feature type="transmembrane region" description="Helical" evidence="10">
    <location>
        <begin position="180"/>
        <end position="198"/>
    </location>
</feature>
<proteinExistence type="inferred from homology"/>
<evidence type="ECO:0000256" key="1">
    <source>
        <dbReference type="ARBA" id="ARBA00002672"/>
    </source>
</evidence>
<comment type="similarity">
    <text evidence="3">Belongs to the nicotinamide ribonucleoside (NR) uptake permease (TC 4.B.1) family.</text>
</comment>
<keyword evidence="5" id="KW-0813">Transport</keyword>
<dbReference type="RefSeq" id="WP_090974054.1">
    <property type="nucleotide sequence ID" value="NZ_FOLL01000012.1"/>
</dbReference>
<dbReference type="PROSITE" id="PS51257">
    <property type="entry name" value="PROKAR_LIPOPROTEIN"/>
    <property type="match status" value="1"/>
</dbReference>
<feature type="transmembrane region" description="Helical" evidence="10">
    <location>
        <begin position="23"/>
        <end position="39"/>
    </location>
</feature>
<gene>
    <name evidence="11" type="ORF">SAMN05421747_11289</name>
</gene>
<dbReference type="Proteomes" id="UP000199577">
    <property type="component" value="Unassembled WGS sequence"/>
</dbReference>
<keyword evidence="9 10" id="KW-0472">Membrane</keyword>
<dbReference type="AlphaFoldDB" id="A0A1I1JL75"/>
<keyword evidence="12" id="KW-1185">Reference proteome</keyword>
<evidence type="ECO:0000256" key="3">
    <source>
        <dbReference type="ARBA" id="ARBA00006669"/>
    </source>
</evidence>
<name>A0A1I1JL75_9SPHI</name>
<dbReference type="PANTHER" id="PTHR36122">
    <property type="entry name" value="NICOTINAMIDE RIBOSIDE TRANSPORTER PNUC"/>
    <property type="match status" value="1"/>
</dbReference>
<dbReference type="Pfam" id="PF04973">
    <property type="entry name" value="NMN_transporter"/>
    <property type="match status" value="1"/>
</dbReference>
<accession>A0A1I1JL75</accession>
<organism evidence="11 12">
    <name type="scientific">Parapedobacter composti</name>
    <dbReference type="NCBI Taxonomy" id="623281"/>
    <lineage>
        <taxon>Bacteria</taxon>
        <taxon>Pseudomonadati</taxon>
        <taxon>Bacteroidota</taxon>
        <taxon>Sphingobacteriia</taxon>
        <taxon>Sphingobacteriales</taxon>
        <taxon>Sphingobacteriaceae</taxon>
        <taxon>Parapedobacter</taxon>
    </lineage>
</organism>
<evidence type="ECO:0000256" key="7">
    <source>
        <dbReference type="ARBA" id="ARBA00022692"/>
    </source>
</evidence>
<dbReference type="InterPro" id="IPR006419">
    <property type="entry name" value="NMN_transpt_PnuC"/>
</dbReference>
<protein>
    <recommendedName>
        <fullName evidence="4">Nicotinamide riboside transporter PnuC</fullName>
    </recommendedName>
</protein>
<evidence type="ECO:0000256" key="6">
    <source>
        <dbReference type="ARBA" id="ARBA00022475"/>
    </source>
</evidence>
<evidence type="ECO:0000256" key="8">
    <source>
        <dbReference type="ARBA" id="ARBA00022989"/>
    </source>
</evidence>
<dbReference type="GO" id="GO:0034257">
    <property type="term" value="F:nicotinamide riboside transmembrane transporter activity"/>
    <property type="evidence" value="ECO:0007669"/>
    <property type="project" value="InterPro"/>
</dbReference>
<comment type="function">
    <text evidence="1">Required for nicotinamide riboside transport across the inner membrane.</text>
</comment>
<keyword evidence="6" id="KW-1003">Cell membrane</keyword>
<evidence type="ECO:0000256" key="2">
    <source>
        <dbReference type="ARBA" id="ARBA00004651"/>
    </source>
</evidence>
<keyword evidence="8 10" id="KW-1133">Transmembrane helix</keyword>
<evidence type="ECO:0000313" key="12">
    <source>
        <dbReference type="Proteomes" id="UP000199577"/>
    </source>
</evidence>
<dbReference type="STRING" id="623281.SAMN05421747_11289"/>
<dbReference type="PANTHER" id="PTHR36122:SF2">
    <property type="entry name" value="NICOTINAMIDE RIBOSIDE TRANSPORTER PNUC"/>
    <property type="match status" value="1"/>
</dbReference>
<evidence type="ECO:0000313" key="11">
    <source>
        <dbReference type="EMBL" id="SFC48931.1"/>
    </source>
</evidence>
<dbReference type="NCBIfam" id="TIGR01528">
    <property type="entry name" value="NMN_trans_PnuC"/>
    <property type="match status" value="1"/>
</dbReference>
<dbReference type="GO" id="GO:0005886">
    <property type="term" value="C:plasma membrane"/>
    <property type="evidence" value="ECO:0007669"/>
    <property type="project" value="UniProtKB-SubCell"/>
</dbReference>
<evidence type="ECO:0000256" key="5">
    <source>
        <dbReference type="ARBA" id="ARBA00022448"/>
    </source>
</evidence>
<evidence type="ECO:0000256" key="10">
    <source>
        <dbReference type="SAM" id="Phobius"/>
    </source>
</evidence>
<comment type="subcellular location">
    <subcellularLocation>
        <location evidence="2">Cell membrane</location>
        <topology evidence="2">Multi-pass membrane protein</topology>
    </subcellularLocation>
</comment>
<feature type="transmembrane region" description="Helical" evidence="10">
    <location>
        <begin position="68"/>
        <end position="87"/>
    </location>
</feature>
<sequence>MADLARLVDWTEELGRQLTQTPLLHWIGVGCGIIQVLLAKANNVLLYPFGIVSVLITIYVLYDAGLYAEILLNAYYLVMSIYGWIYWARKTGNAPVMATYATTKEWGVTVLIVAIGFPVLYYALIQYTDSTVPVWDAWVSATAWAGMWLLAKRKIENWILLNVSNAFAIPLLAYKGLHLYALLTLFLFVVAIFGYIEWKRIIRNGKDPSADLL</sequence>
<evidence type="ECO:0000256" key="4">
    <source>
        <dbReference type="ARBA" id="ARBA00017522"/>
    </source>
</evidence>
<dbReference type="EMBL" id="FOLL01000012">
    <property type="protein sequence ID" value="SFC48931.1"/>
    <property type="molecule type" value="Genomic_DNA"/>
</dbReference>
<keyword evidence="7 10" id="KW-0812">Transmembrane</keyword>